<dbReference type="RefSeq" id="WP_247812246.1">
    <property type="nucleotide sequence ID" value="NZ_CP095855.1"/>
</dbReference>
<keyword evidence="1 2" id="KW-0238">DNA-binding</keyword>
<feature type="DNA-binding region" description="H-T-H motif" evidence="2">
    <location>
        <begin position="29"/>
        <end position="48"/>
    </location>
</feature>
<reference evidence="4 5" key="1">
    <citation type="submission" date="2022-04" db="EMBL/GenBank/DDBJ databases">
        <title>The arsenic-methylating capacity of Chitinophaga filiformis YT5 during chitin decomposition.</title>
        <authorList>
            <person name="Chen G."/>
            <person name="Liang Y."/>
        </authorList>
    </citation>
    <scope>NUCLEOTIDE SEQUENCE [LARGE SCALE GENOMIC DNA]</scope>
    <source>
        <strain evidence="4 5">YT5</strain>
    </source>
</reference>
<evidence type="ECO:0000259" key="3">
    <source>
        <dbReference type="PROSITE" id="PS50977"/>
    </source>
</evidence>
<sequence length="194" mass="22910">MRVKDENKELTIREKAIEMIVKEGFDGLSMQKLAKEANISASTIYIYFKNREDLLNQLYLSVWEKFERDALTGFSADMSFEEGLWLQWKNRFKNICQNPLEYQFSEQFRNSPLINHKDIKPSVFRKVMNDFVDNAVKKGELVDVPAEQYWAVAYGPFYTLVKFHFENTMAGKPFTLTEQKLKQLFRLVIKSLRP</sequence>
<dbReference type="EMBL" id="CP095855">
    <property type="protein sequence ID" value="UPK69983.1"/>
    <property type="molecule type" value="Genomic_DNA"/>
</dbReference>
<dbReference type="PANTHER" id="PTHR43479">
    <property type="entry name" value="ACREF/ENVCD OPERON REPRESSOR-RELATED"/>
    <property type="match status" value="1"/>
</dbReference>
<accession>A0ABY4I4C7</accession>
<dbReference type="InterPro" id="IPR009057">
    <property type="entry name" value="Homeodomain-like_sf"/>
</dbReference>
<organism evidence="4 5">
    <name type="scientific">Chitinophaga filiformis</name>
    <name type="common">Myxococcus filiformis</name>
    <name type="synonym">Flexibacter filiformis</name>
    <dbReference type="NCBI Taxonomy" id="104663"/>
    <lineage>
        <taxon>Bacteria</taxon>
        <taxon>Pseudomonadati</taxon>
        <taxon>Bacteroidota</taxon>
        <taxon>Chitinophagia</taxon>
        <taxon>Chitinophagales</taxon>
        <taxon>Chitinophagaceae</taxon>
        <taxon>Chitinophaga</taxon>
    </lineage>
</organism>
<dbReference type="Proteomes" id="UP000830198">
    <property type="component" value="Chromosome"/>
</dbReference>
<dbReference type="PANTHER" id="PTHR43479:SF11">
    <property type="entry name" value="ACREF_ENVCD OPERON REPRESSOR-RELATED"/>
    <property type="match status" value="1"/>
</dbReference>
<evidence type="ECO:0000256" key="2">
    <source>
        <dbReference type="PROSITE-ProRule" id="PRU00335"/>
    </source>
</evidence>
<dbReference type="PROSITE" id="PS50977">
    <property type="entry name" value="HTH_TETR_2"/>
    <property type="match status" value="1"/>
</dbReference>
<dbReference type="Pfam" id="PF00440">
    <property type="entry name" value="TetR_N"/>
    <property type="match status" value="1"/>
</dbReference>
<evidence type="ECO:0000256" key="1">
    <source>
        <dbReference type="ARBA" id="ARBA00023125"/>
    </source>
</evidence>
<feature type="domain" description="HTH tetR-type" evidence="3">
    <location>
        <begin position="6"/>
        <end position="66"/>
    </location>
</feature>
<keyword evidence="5" id="KW-1185">Reference proteome</keyword>
<dbReference type="Gene3D" id="1.10.357.10">
    <property type="entry name" value="Tetracycline Repressor, domain 2"/>
    <property type="match status" value="1"/>
</dbReference>
<name>A0ABY4I4C7_CHIFI</name>
<dbReference type="InterPro" id="IPR050624">
    <property type="entry name" value="HTH-type_Tx_Regulator"/>
</dbReference>
<proteinExistence type="predicted"/>
<dbReference type="PRINTS" id="PR00455">
    <property type="entry name" value="HTHTETR"/>
</dbReference>
<protein>
    <submittedName>
        <fullName evidence="4">TetR/AcrR family transcriptional regulator</fullName>
    </submittedName>
</protein>
<dbReference type="InterPro" id="IPR001647">
    <property type="entry name" value="HTH_TetR"/>
</dbReference>
<evidence type="ECO:0000313" key="5">
    <source>
        <dbReference type="Proteomes" id="UP000830198"/>
    </source>
</evidence>
<gene>
    <name evidence="4" type="ORF">MYF79_01595</name>
</gene>
<dbReference type="SUPFAM" id="SSF46689">
    <property type="entry name" value="Homeodomain-like"/>
    <property type="match status" value="1"/>
</dbReference>
<evidence type="ECO:0000313" key="4">
    <source>
        <dbReference type="EMBL" id="UPK69983.1"/>
    </source>
</evidence>